<keyword evidence="6 11" id="KW-0133">Cell shape</keyword>
<keyword evidence="7 11" id="KW-0573">Peptidoglycan synthesis</keyword>
<dbReference type="GO" id="GO:0016757">
    <property type="term" value="F:glycosyltransferase activity"/>
    <property type="evidence" value="ECO:0007669"/>
    <property type="project" value="UniProtKB-KW"/>
</dbReference>
<keyword evidence="2" id="KW-0997">Cell inner membrane</keyword>
<comment type="catalytic activity">
    <reaction evidence="11">
        <text>[GlcNAc-(1-&gt;4)-Mur2Ac(oyl-L-Ala-gamma-D-Glu-L-Lys-D-Ala-D-Ala)](n)-di-trans,octa-cis-undecaprenyl diphosphate + beta-D-GlcNAc-(1-&gt;4)-Mur2Ac(oyl-L-Ala-gamma-D-Glu-L-Lys-D-Ala-D-Ala)-di-trans,octa-cis-undecaprenyl diphosphate = [GlcNAc-(1-&gt;4)-Mur2Ac(oyl-L-Ala-gamma-D-Glu-L-Lys-D-Ala-D-Ala)](n+1)-di-trans,octa-cis-undecaprenyl diphosphate + di-trans,octa-cis-undecaprenyl diphosphate + H(+)</text>
        <dbReference type="Rhea" id="RHEA:23708"/>
        <dbReference type="Rhea" id="RHEA-COMP:9602"/>
        <dbReference type="Rhea" id="RHEA-COMP:9603"/>
        <dbReference type="ChEBI" id="CHEBI:15378"/>
        <dbReference type="ChEBI" id="CHEBI:58405"/>
        <dbReference type="ChEBI" id="CHEBI:60033"/>
        <dbReference type="ChEBI" id="CHEBI:78435"/>
        <dbReference type="EC" id="2.4.99.28"/>
    </reaction>
</comment>
<dbReference type="Proteomes" id="UP000644147">
    <property type="component" value="Unassembled WGS sequence"/>
</dbReference>
<keyword evidence="5 11" id="KW-0812">Transmembrane</keyword>
<evidence type="ECO:0000256" key="1">
    <source>
        <dbReference type="ARBA" id="ARBA00022475"/>
    </source>
</evidence>
<dbReference type="Gene3D" id="1.10.3810.10">
    <property type="entry name" value="Biosynthetic peptidoglycan transglycosylase-like"/>
    <property type="match status" value="1"/>
</dbReference>
<keyword evidence="10 11" id="KW-0961">Cell wall biogenesis/degradation</keyword>
<dbReference type="SUPFAM" id="SSF53955">
    <property type="entry name" value="Lysozyme-like"/>
    <property type="match status" value="1"/>
</dbReference>
<keyword evidence="9 11" id="KW-0472">Membrane</keyword>
<feature type="domain" description="Glycosyl transferase family 51" evidence="12">
    <location>
        <begin position="60"/>
        <end position="226"/>
    </location>
</feature>
<gene>
    <name evidence="11 13" type="primary">mtgA</name>
    <name evidence="13" type="ORF">I5M27_07540</name>
</gene>
<dbReference type="EMBL" id="JAEHFX010000003">
    <property type="protein sequence ID" value="MBK0402835.1"/>
    <property type="molecule type" value="Genomic_DNA"/>
</dbReference>
<dbReference type="InterPro" id="IPR011812">
    <property type="entry name" value="Pep_trsgly"/>
</dbReference>
<organism evidence="13 14">
    <name type="scientific">Adhaeribacter terrigena</name>
    <dbReference type="NCBI Taxonomy" id="2793070"/>
    <lineage>
        <taxon>Bacteria</taxon>
        <taxon>Pseudomonadati</taxon>
        <taxon>Bacteroidota</taxon>
        <taxon>Cytophagia</taxon>
        <taxon>Cytophagales</taxon>
        <taxon>Hymenobacteraceae</taxon>
        <taxon>Adhaeribacter</taxon>
    </lineage>
</organism>
<comment type="similarity">
    <text evidence="11">Belongs to the glycosyltransferase 51 family.</text>
</comment>
<keyword evidence="1 11" id="KW-1003">Cell membrane</keyword>
<evidence type="ECO:0000256" key="4">
    <source>
        <dbReference type="ARBA" id="ARBA00022679"/>
    </source>
</evidence>
<dbReference type="Pfam" id="PF00912">
    <property type="entry name" value="Transgly"/>
    <property type="match status" value="1"/>
</dbReference>
<evidence type="ECO:0000256" key="11">
    <source>
        <dbReference type="HAMAP-Rule" id="MF_00766"/>
    </source>
</evidence>
<evidence type="ECO:0000313" key="14">
    <source>
        <dbReference type="Proteomes" id="UP000644147"/>
    </source>
</evidence>
<dbReference type="RefSeq" id="WP_200505592.1">
    <property type="nucleotide sequence ID" value="NZ_JAEHFX010000003.1"/>
</dbReference>
<evidence type="ECO:0000256" key="10">
    <source>
        <dbReference type="ARBA" id="ARBA00023316"/>
    </source>
</evidence>
<accession>A0ABS1C091</accession>
<evidence type="ECO:0000256" key="6">
    <source>
        <dbReference type="ARBA" id="ARBA00022960"/>
    </source>
</evidence>
<reference evidence="13 14" key="1">
    <citation type="submission" date="2020-12" db="EMBL/GenBank/DDBJ databases">
        <title>Bacterial novel species Adhaeribacter sp. BT258 isolated from soil.</title>
        <authorList>
            <person name="Jung H.-Y."/>
        </authorList>
    </citation>
    <scope>NUCLEOTIDE SEQUENCE [LARGE SCALE GENOMIC DNA]</scope>
    <source>
        <strain evidence="13 14">BT258</strain>
    </source>
</reference>
<evidence type="ECO:0000259" key="12">
    <source>
        <dbReference type="Pfam" id="PF00912"/>
    </source>
</evidence>
<evidence type="ECO:0000256" key="9">
    <source>
        <dbReference type="ARBA" id="ARBA00023136"/>
    </source>
</evidence>
<comment type="function">
    <text evidence="11">Peptidoglycan polymerase that catalyzes glycan chain elongation from lipid-linked precursors.</text>
</comment>
<dbReference type="PANTHER" id="PTHR30400">
    <property type="entry name" value="MONOFUNCTIONAL BIOSYNTHETIC PEPTIDOGLYCAN TRANSGLYCOSYLASE"/>
    <property type="match status" value="1"/>
</dbReference>
<comment type="caution">
    <text evidence="13">The sequence shown here is derived from an EMBL/GenBank/DDBJ whole genome shotgun (WGS) entry which is preliminary data.</text>
</comment>
<keyword evidence="4 11" id="KW-0808">Transferase</keyword>
<evidence type="ECO:0000313" key="13">
    <source>
        <dbReference type="EMBL" id="MBK0402835.1"/>
    </source>
</evidence>
<dbReference type="PANTHER" id="PTHR30400:SF0">
    <property type="entry name" value="BIOSYNTHETIC PEPTIDOGLYCAN TRANSGLYCOSYLASE"/>
    <property type="match status" value="1"/>
</dbReference>
<evidence type="ECO:0000256" key="8">
    <source>
        <dbReference type="ARBA" id="ARBA00022989"/>
    </source>
</evidence>
<keyword evidence="3 11" id="KW-0328">Glycosyltransferase</keyword>
<keyword evidence="8 11" id="KW-1133">Transmembrane helix</keyword>
<dbReference type="InterPro" id="IPR001264">
    <property type="entry name" value="Glyco_trans_51"/>
</dbReference>
<evidence type="ECO:0000256" key="3">
    <source>
        <dbReference type="ARBA" id="ARBA00022676"/>
    </source>
</evidence>
<sequence length="243" mass="28202">MSRFGNQIKFIRLLFIKLVLTLFLMSIFWVLVYKWFSPPATLLMLQRRAEPAKTTKASSEKIRYDFVELEDVAYHVPLAFIASEDQLFTHHNGFDYNAIHKAFQKNQKGRRVVGGSTISQQVAKNVFLWHGRSYIRKIVEAYFTMLIELFWSKHRIMEMYLNIAEMGDKVFGIEQAAQKYFNKPAKDLNAYEAAAIAAVLPNPIRFSVTNPSGYIVRKRANIRRNMRNLGGKTFIKPLVDNEI</sequence>
<feature type="transmembrane region" description="Helical" evidence="11">
    <location>
        <begin position="12"/>
        <end position="36"/>
    </location>
</feature>
<protein>
    <recommendedName>
        <fullName evidence="11">Biosynthetic peptidoglycan transglycosylase</fullName>
        <ecNumber evidence="11">2.4.99.28</ecNumber>
    </recommendedName>
    <alternativeName>
        <fullName evidence="11">Glycan polymerase</fullName>
    </alternativeName>
    <alternativeName>
        <fullName evidence="11">Peptidoglycan glycosyltransferase MtgA</fullName>
        <shortName evidence="11">PGT</shortName>
    </alternativeName>
</protein>
<evidence type="ECO:0000256" key="7">
    <source>
        <dbReference type="ARBA" id="ARBA00022984"/>
    </source>
</evidence>
<comment type="pathway">
    <text evidence="11">Cell wall biogenesis; peptidoglycan biosynthesis.</text>
</comment>
<comment type="subcellular location">
    <subcellularLocation>
        <location evidence="11">Cell membrane</location>
        <topology evidence="11">Single-pass membrane protein</topology>
    </subcellularLocation>
</comment>
<dbReference type="HAMAP" id="MF_00766">
    <property type="entry name" value="PGT_MtgA"/>
    <property type="match status" value="1"/>
</dbReference>
<keyword evidence="14" id="KW-1185">Reference proteome</keyword>
<evidence type="ECO:0000256" key="5">
    <source>
        <dbReference type="ARBA" id="ARBA00022692"/>
    </source>
</evidence>
<dbReference type="NCBIfam" id="TIGR02070">
    <property type="entry name" value="mono_pep_trsgly"/>
    <property type="match status" value="1"/>
</dbReference>
<proteinExistence type="inferred from homology"/>
<dbReference type="EC" id="2.4.99.28" evidence="11"/>
<dbReference type="InterPro" id="IPR036950">
    <property type="entry name" value="PBP_transglycosylase"/>
</dbReference>
<name>A0ABS1C091_9BACT</name>
<dbReference type="InterPro" id="IPR023346">
    <property type="entry name" value="Lysozyme-like_dom_sf"/>
</dbReference>
<evidence type="ECO:0000256" key="2">
    <source>
        <dbReference type="ARBA" id="ARBA00022519"/>
    </source>
</evidence>